<name>X1BP53_9ZZZZ</name>
<dbReference type="EMBL" id="BART01010157">
    <property type="protein sequence ID" value="GAG85858.1"/>
    <property type="molecule type" value="Genomic_DNA"/>
</dbReference>
<proteinExistence type="predicted"/>
<dbReference type="AlphaFoldDB" id="X1BP53"/>
<organism evidence="2">
    <name type="scientific">marine sediment metagenome</name>
    <dbReference type="NCBI Taxonomy" id="412755"/>
    <lineage>
        <taxon>unclassified sequences</taxon>
        <taxon>metagenomes</taxon>
        <taxon>ecological metagenomes</taxon>
    </lineage>
</organism>
<comment type="caution">
    <text evidence="2">The sequence shown here is derived from an EMBL/GenBank/DDBJ whole genome shotgun (WGS) entry which is preliminary data.</text>
</comment>
<gene>
    <name evidence="2" type="ORF">S01H4_22231</name>
</gene>
<evidence type="ECO:0000313" key="2">
    <source>
        <dbReference type="EMBL" id="GAG85858.1"/>
    </source>
</evidence>
<feature type="non-terminal residue" evidence="2">
    <location>
        <position position="1"/>
    </location>
</feature>
<keyword evidence="1" id="KW-0175">Coiled coil</keyword>
<sequence>IIKFAAEVVKGDIGRSIPYKKMGAFKEFGKSYKYSFAPQEKPFMDYLDYFIEKVDNIKNRINTALDEIDFINWGSPYREWKHNKNVDAFKFLIKFYSNLEDYCNAQVEDYKNKDMAEKILELKLPEDLERLIQNIRALRNTIVHETHELTEEEENDIESSYTQFMFYLVMKHLKPLDLNKIEIEPEYNFIEIDKINHEIQSFLHLYLGSTLGIKDFYNTFLIPLLNELGITVIS</sequence>
<protein>
    <submittedName>
        <fullName evidence="2">Uncharacterized protein</fullName>
    </submittedName>
</protein>
<accession>X1BP53</accession>
<reference evidence="2" key="1">
    <citation type="journal article" date="2014" name="Front. Microbiol.">
        <title>High frequency of phylogenetically diverse reductive dehalogenase-homologous genes in deep subseafloor sedimentary metagenomes.</title>
        <authorList>
            <person name="Kawai M."/>
            <person name="Futagami T."/>
            <person name="Toyoda A."/>
            <person name="Takaki Y."/>
            <person name="Nishi S."/>
            <person name="Hori S."/>
            <person name="Arai W."/>
            <person name="Tsubouchi T."/>
            <person name="Morono Y."/>
            <person name="Uchiyama I."/>
            <person name="Ito T."/>
            <person name="Fujiyama A."/>
            <person name="Inagaki F."/>
            <person name="Takami H."/>
        </authorList>
    </citation>
    <scope>NUCLEOTIDE SEQUENCE</scope>
    <source>
        <strain evidence="2">Expedition CK06-06</strain>
    </source>
</reference>
<feature type="coiled-coil region" evidence="1">
    <location>
        <begin position="128"/>
        <end position="155"/>
    </location>
</feature>
<evidence type="ECO:0000256" key="1">
    <source>
        <dbReference type="SAM" id="Coils"/>
    </source>
</evidence>